<evidence type="ECO:0000313" key="5">
    <source>
        <dbReference type="EMBL" id="SJZ94577.1"/>
    </source>
</evidence>
<gene>
    <name evidence="5" type="ORF">SAMN05428963_104139</name>
</gene>
<sequence length="247" mass="27694">MAPAPAPTHPLVRHLRSTTDITSDDLDALLSLMRDQQDVDKGYEVVREGDHPTRCCLLLTGFACRYKLMSDGSRQIVAFNVPGDLPDLLSLHLGVMDHSLATLAPSRLAYVPHDALRQLTAERPKLTACLWRQTIIDSSMFLEWMTGLGRRAAPSRLAHLICEVMARLAIVGLVDEGQTILPVTQADLADALGLSYVHVNRILQEFSREGLLDFRRRLLTVHDWPRLKEIAEFDPTYLHLMQPATID</sequence>
<dbReference type="InterPro" id="IPR012318">
    <property type="entry name" value="HTH_CRP"/>
</dbReference>
<reference evidence="5 6" key="1">
    <citation type="submission" date="2017-02" db="EMBL/GenBank/DDBJ databases">
        <authorList>
            <person name="Peterson S.W."/>
        </authorList>
    </citation>
    <scope>NUCLEOTIDE SEQUENCE [LARGE SCALE GENOMIC DNA]</scope>
    <source>
        <strain evidence="5 6">USBA 369</strain>
    </source>
</reference>
<dbReference type="OrthoDB" id="7584044at2"/>
<dbReference type="GO" id="GO:0006355">
    <property type="term" value="P:regulation of DNA-templated transcription"/>
    <property type="evidence" value="ECO:0007669"/>
    <property type="project" value="InterPro"/>
</dbReference>
<dbReference type="Pfam" id="PF13545">
    <property type="entry name" value="HTH_Crp_2"/>
    <property type="match status" value="1"/>
</dbReference>
<evidence type="ECO:0000256" key="3">
    <source>
        <dbReference type="ARBA" id="ARBA00023163"/>
    </source>
</evidence>
<feature type="domain" description="HTH crp-type" evidence="4">
    <location>
        <begin position="151"/>
        <end position="225"/>
    </location>
</feature>
<dbReference type="GO" id="GO:0016301">
    <property type="term" value="F:kinase activity"/>
    <property type="evidence" value="ECO:0007669"/>
    <property type="project" value="UniProtKB-KW"/>
</dbReference>
<dbReference type="InterPro" id="IPR018490">
    <property type="entry name" value="cNMP-bd_dom_sf"/>
</dbReference>
<dbReference type="InterPro" id="IPR036388">
    <property type="entry name" value="WH-like_DNA-bd_sf"/>
</dbReference>
<organism evidence="5 6">
    <name type="scientific">Consotaella salsifontis</name>
    <dbReference type="NCBI Taxonomy" id="1365950"/>
    <lineage>
        <taxon>Bacteria</taxon>
        <taxon>Pseudomonadati</taxon>
        <taxon>Pseudomonadota</taxon>
        <taxon>Alphaproteobacteria</taxon>
        <taxon>Hyphomicrobiales</taxon>
        <taxon>Aurantimonadaceae</taxon>
        <taxon>Consotaella</taxon>
    </lineage>
</organism>
<protein>
    <submittedName>
        <fullName evidence="5">cAMP-binding domain of CRP or a regulatory subunit of cAMP-dependent protein kinases</fullName>
    </submittedName>
</protein>
<dbReference type="EMBL" id="FUXL01000004">
    <property type="protein sequence ID" value="SJZ94577.1"/>
    <property type="molecule type" value="Genomic_DNA"/>
</dbReference>
<dbReference type="GO" id="GO:0003677">
    <property type="term" value="F:DNA binding"/>
    <property type="evidence" value="ECO:0007669"/>
    <property type="project" value="UniProtKB-KW"/>
</dbReference>
<proteinExistence type="predicted"/>
<dbReference type="Gene3D" id="1.10.10.10">
    <property type="entry name" value="Winged helix-like DNA-binding domain superfamily/Winged helix DNA-binding domain"/>
    <property type="match status" value="1"/>
</dbReference>
<dbReference type="Proteomes" id="UP000190135">
    <property type="component" value="Unassembled WGS sequence"/>
</dbReference>
<name>A0A1T4PTL6_9HYPH</name>
<dbReference type="AlphaFoldDB" id="A0A1T4PTL6"/>
<evidence type="ECO:0000259" key="4">
    <source>
        <dbReference type="PROSITE" id="PS51063"/>
    </source>
</evidence>
<keyword evidence="5" id="KW-0808">Transferase</keyword>
<dbReference type="InterPro" id="IPR036390">
    <property type="entry name" value="WH_DNA-bd_sf"/>
</dbReference>
<dbReference type="InterPro" id="IPR014710">
    <property type="entry name" value="RmlC-like_jellyroll"/>
</dbReference>
<dbReference type="RefSeq" id="WP_078707679.1">
    <property type="nucleotide sequence ID" value="NZ_FUXL01000004.1"/>
</dbReference>
<dbReference type="InterPro" id="IPR000595">
    <property type="entry name" value="cNMP-bd_dom"/>
</dbReference>
<dbReference type="SUPFAM" id="SSF46785">
    <property type="entry name" value="Winged helix' DNA-binding domain"/>
    <property type="match status" value="1"/>
</dbReference>
<keyword evidence="5" id="KW-0418">Kinase</keyword>
<evidence type="ECO:0000256" key="1">
    <source>
        <dbReference type="ARBA" id="ARBA00023015"/>
    </source>
</evidence>
<keyword evidence="2" id="KW-0238">DNA-binding</keyword>
<evidence type="ECO:0000313" key="6">
    <source>
        <dbReference type="Proteomes" id="UP000190135"/>
    </source>
</evidence>
<keyword evidence="3" id="KW-0804">Transcription</keyword>
<evidence type="ECO:0000256" key="2">
    <source>
        <dbReference type="ARBA" id="ARBA00023125"/>
    </source>
</evidence>
<keyword evidence="6" id="KW-1185">Reference proteome</keyword>
<accession>A0A1T4PTL6</accession>
<dbReference type="STRING" id="1365950.SAMN05428963_104139"/>
<dbReference type="SUPFAM" id="SSF51206">
    <property type="entry name" value="cAMP-binding domain-like"/>
    <property type="match status" value="1"/>
</dbReference>
<dbReference type="SMART" id="SM00419">
    <property type="entry name" value="HTH_CRP"/>
    <property type="match status" value="1"/>
</dbReference>
<keyword evidence="1" id="KW-0805">Transcription regulation</keyword>
<dbReference type="Gene3D" id="2.60.120.10">
    <property type="entry name" value="Jelly Rolls"/>
    <property type="match status" value="1"/>
</dbReference>
<dbReference type="PROSITE" id="PS51063">
    <property type="entry name" value="HTH_CRP_2"/>
    <property type="match status" value="1"/>
</dbReference>
<dbReference type="Pfam" id="PF00027">
    <property type="entry name" value="cNMP_binding"/>
    <property type="match status" value="1"/>
</dbReference>
<dbReference type="CDD" id="cd00038">
    <property type="entry name" value="CAP_ED"/>
    <property type="match status" value="1"/>
</dbReference>